<dbReference type="EMBL" id="CAXLJM020000046">
    <property type="protein sequence ID" value="CAL8111454.1"/>
    <property type="molecule type" value="Genomic_DNA"/>
</dbReference>
<gene>
    <name evidence="3" type="ORF">ODALV1_LOCUS15052</name>
</gene>
<feature type="compositionally biased region" description="Basic residues" evidence="1">
    <location>
        <begin position="341"/>
        <end position="356"/>
    </location>
</feature>
<reference evidence="3 4" key="1">
    <citation type="submission" date="2024-08" db="EMBL/GenBank/DDBJ databases">
        <authorList>
            <person name="Cucini C."/>
            <person name="Frati F."/>
        </authorList>
    </citation>
    <scope>NUCLEOTIDE SEQUENCE [LARGE SCALE GENOMIC DNA]</scope>
</reference>
<protein>
    <submittedName>
        <fullName evidence="3">Uncharacterized protein</fullName>
    </submittedName>
</protein>
<accession>A0ABP1QW18</accession>
<organism evidence="3 4">
    <name type="scientific">Orchesella dallaii</name>
    <dbReference type="NCBI Taxonomy" id="48710"/>
    <lineage>
        <taxon>Eukaryota</taxon>
        <taxon>Metazoa</taxon>
        <taxon>Ecdysozoa</taxon>
        <taxon>Arthropoda</taxon>
        <taxon>Hexapoda</taxon>
        <taxon>Collembola</taxon>
        <taxon>Entomobryomorpha</taxon>
        <taxon>Entomobryoidea</taxon>
        <taxon>Orchesellidae</taxon>
        <taxon>Orchesellinae</taxon>
        <taxon>Orchesella</taxon>
    </lineage>
</organism>
<dbReference type="PROSITE" id="PS51257">
    <property type="entry name" value="PROKAR_LIPOPROTEIN"/>
    <property type="match status" value="1"/>
</dbReference>
<feature type="compositionally biased region" description="Basic and acidic residues" evidence="1">
    <location>
        <begin position="327"/>
        <end position="340"/>
    </location>
</feature>
<evidence type="ECO:0000256" key="2">
    <source>
        <dbReference type="SAM" id="SignalP"/>
    </source>
</evidence>
<keyword evidence="2" id="KW-0732">Signal</keyword>
<feature type="compositionally biased region" description="Basic and acidic residues" evidence="1">
    <location>
        <begin position="281"/>
        <end position="306"/>
    </location>
</feature>
<dbReference type="Proteomes" id="UP001642540">
    <property type="component" value="Unassembled WGS sequence"/>
</dbReference>
<feature type="region of interest" description="Disordered" evidence="1">
    <location>
        <begin position="200"/>
        <end position="219"/>
    </location>
</feature>
<evidence type="ECO:0000256" key="1">
    <source>
        <dbReference type="SAM" id="MobiDB-lite"/>
    </source>
</evidence>
<feature type="compositionally biased region" description="Low complexity" evidence="1">
    <location>
        <begin position="262"/>
        <end position="275"/>
    </location>
</feature>
<evidence type="ECO:0000313" key="3">
    <source>
        <dbReference type="EMBL" id="CAL8111454.1"/>
    </source>
</evidence>
<sequence length="356" mass="40050">MLPSKALFSVQKSVLIFLILFSCVLGNPLTRRQFSLIRKGLEKAAEELLGSDDKTKPADILVQEKYDEKNMTYYHAGDKSLPVFLSYGLNNIAKKVHVLLRGEDYMNPQDEHTFIVLKQLASDAAQYTVHSAYVENLSSLATGAIKWFDNLVEQKKNVKPLLYQMGNAEMQARSLRSFRPLCDWIGFLLLCDSPKDIAPIRKDRGEPMIEDEEETGAPLTWWMAQSSTEEEAMSPSAGGMKSKRQLPPNSTPKPVPTRKPESSSSRIVSKSAKSKPQVKAEATKTDLRDNNLGDGKPDEYVAKQEEETTPVVNKGNVNQEGQGRSFGKYDPKKHNDESSSSKKKHKKKHRKHNLRD</sequence>
<comment type="caution">
    <text evidence="3">The sequence shown here is derived from an EMBL/GenBank/DDBJ whole genome shotgun (WGS) entry which is preliminary data.</text>
</comment>
<keyword evidence="4" id="KW-1185">Reference proteome</keyword>
<proteinExistence type="predicted"/>
<feature type="chain" id="PRO_5046023201" evidence="2">
    <location>
        <begin position="27"/>
        <end position="356"/>
    </location>
</feature>
<evidence type="ECO:0000313" key="4">
    <source>
        <dbReference type="Proteomes" id="UP001642540"/>
    </source>
</evidence>
<feature type="signal peptide" evidence="2">
    <location>
        <begin position="1"/>
        <end position="26"/>
    </location>
</feature>
<feature type="region of interest" description="Disordered" evidence="1">
    <location>
        <begin position="227"/>
        <end position="356"/>
    </location>
</feature>
<name>A0ABP1QW18_9HEXA</name>